<dbReference type="EMBL" id="PDUD01000017">
    <property type="protein sequence ID" value="PHN06719.1"/>
    <property type="molecule type" value="Genomic_DNA"/>
</dbReference>
<evidence type="ECO:0000313" key="4">
    <source>
        <dbReference type="Proteomes" id="UP000223913"/>
    </source>
</evidence>
<dbReference type="RefSeq" id="WP_099149976.1">
    <property type="nucleotide sequence ID" value="NZ_PDUD01000017.1"/>
</dbReference>
<organism evidence="3 4">
    <name type="scientific">Flavilitoribacter nigricans (strain ATCC 23147 / DSM 23189 / NBRC 102662 / NCIMB 1420 / SS-2)</name>
    <name type="common">Lewinella nigricans</name>
    <dbReference type="NCBI Taxonomy" id="1122177"/>
    <lineage>
        <taxon>Bacteria</taxon>
        <taxon>Pseudomonadati</taxon>
        <taxon>Bacteroidota</taxon>
        <taxon>Saprospiria</taxon>
        <taxon>Saprospirales</taxon>
        <taxon>Lewinellaceae</taxon>
        <taxon>Flavilitoribacter</taxon>
    </lineage>
</organism>
<feature type="domain" description="3-keto-alpha-glucoside-1,2-lyase/3-keto-2-hydroxy-glucal hydratase" evidence="2">
    <location>
        <begin position="37"/>
        <end position="256"/>
    </location>
</feature>
<proteinExistence type="predicted"/>
<name>A0A2D0NEW3_FLAN2</name>
<accession>A0A2D0NEW3</accession>
<feature type="chain" id="PRO_5013084595" description="3-keto-alpha-glucoside-1,2-lyase/3-keto-2-hydroxy-glucal hydratase domain-containing protein" evidence="1">
    <location>
        <begin position="21"/>
        <end position="260"/>
    </location>
</feature>
<gene>
    <name evidence="3" type="ORF">CRP01_10510</name>
</gene>
<dbReference type="Gene3D" id="2.60.120.560">
    <property type="entry name" value="Exo-inulinase, domain 1"/>
    <property type="match status" value="1"/>
</dbReference>
<evidence type="ECO:0000256" key="1">
    <source>
        <dbReference type="SAM" id="SignalP"/>
    </source>
</evidence>
<dbReference type="GO" id="GO:0016787">
    <property type="term" value="F:hydrolase activity"/>
    <property type="evidence" value="ECO:0007669"/>
    <property type="project" value="InterPro"/>
</dbReference>
<evidence type="ECO:0000313" key="3">
    <source>
        <dbReference type="EMBL" id="PHN06719.1"/>
    </source>
</evidence>
<dbReference type="Proteomes" id="UP000223913">
    <property type="component" value="Unassembled WGS sequence"/>
</dbReference>
<protein>
    <recommendedName>
        <fullName evidence="2">3-keto-alpha-glucoside-1,2-lyase/3-keto-2-hydroxy-glucal hydratase domain-containing protein</fullName>
    </recommendedName>
</protein>
<dbReference type="InterPro" id="IPR010496">
    <property type="entry name" value="AL/BT2_dom"/>
</dbReference>
<sequence length="260" mass="30335">MLKPYLKILGLLLLCSPACKTTDQPAARETPLPGFAWLYNGQDLDNWYVVTDDKGQDKDLFVAERDWVHVYKDQEAISMQSFGGLITKEEYGTFTLRFEYRWGEKKFRPRQDYVRDAGVVFHVHGEDKIWPNGVECQIQEGDTGDLWLIGTQVSSRVNPVVWNYKADGELQTKGDRERRFQRFPRSFSWEKPGWNLVELQVEEDHARFLINGHLVNEAIDMKYWDETRAAWLPLKSGKILLQAEGAEIYYRNIQLRPSVD</sequence>
<reference evidence="3 4" key="1">
    <citation type="submission" date="2017-10" db="EMBL/GenBank/DDBJ databases">
        <title>The draft genome sequence of Lewinella nigricans NBRC 102662.</title>
        <authorList>
            <person name="Wang K."/>
        </authorList>
    </citation>
    <scope>NUCLEOTIDE SEQUENCE [LARGE SCALE GENOMIC DNA]</scope>
    <source>
        <strain evidence="3 4">NBRC 102662</strain>
    </source>
</reference>
<keyword evidence="1" id="KW-0732">Signal</keyword>
<dbReference type="AlphaFoldDB" id="A0A2D0NEW3"/>
<dbReference type="Pfam" id="PF06439">
    <property type="entry name" value="3keto-disac_hyd"/>
    <property type="match status" value="1"/>
</dbReference>
<comment type="caution">
    <text evidence="3">The sequence shown here is derived from an EMBL/GenBank/DDBJ whole genome shotgun (WGS) entry which is preliminary data.</text>
</comment>
<evidence type="ECO:0000259" key="2">
    <source>
        <dbReference type="Pfam" id="PF06439"/>
    </source>
</evidence>
<keyword evidence="4" id="KW-1185">Reference proteome</keyword>
<dbReference type="OrthoDB" id="259356at2"/>
<feature type="signal peptide" evidence="1">
    <location>
        <begin position="1"/>
        <end position="20"/>
    </location>
</feature>